<dbReference type="AlphaFoldDB" id="A0A225W2C0"/>
<keyword evidence="3" id="KW-1185">Reference proteome</keyword>
<dbReference type="EMBL" id="NBNE01001999">
    <property type="protein sequence ID" value="OWZ11891.1"/>
    <property type="molecule type" value="Genomic_DNA"/>
</dbReference>
<protein>
    <submittedName>
        <fullName evidence="2">Uncharacterized protein</fullName>
    </submittedName>
</protein>
<comment type="caution">
    <text evidence="2">The sequence shown here is derived from an EMBL/GenBank/DDBJ whole genome shotgun (WGS) entry which is preliminary data.</text>
</comment>
<feature type="compositionally biased region" description="Polar residues" evidence="1">
    <location>
        <begin position="1"/>
        <end position="16"/>
    </location>
</feature>
<reference evidence="3" key="1">
    <citation type="submission" date="2017-03" db="EMBL/GenBank/DDBJ databases">
        <title>Phytopthora megakarya and P. palmivora, two closely related causual agents of cacao black pod achieved similar genome size and gene model numbers by different mechanisms.</title>
        <authorList>
            <person name="Ali S."/>
            <person name="Shao J."/>
            <person name="Larry D.J."/>
            <person name="Kronmiller B."/>
            <person name="Shen D."/>
            <person name="Strem M.D."/>
            <person name="Melnick R.L."/>
            <person name="Guiltinan M.J."/>
            <person name="Tyler B.M."/>
            <person name="Meinhardt L.W."/>
            <person name="Bailey B.A."/>
        </authorList>
    </citation>
    <scope>NUCLEOTIDE SEQUENCE [LARGE SCALE GENOMIC DNA]</scope>
    <source>
        <strain evidence="3">zdho120</strain>
    </source>
</reference>
<evidence type="ECO:0000313" key="2">
    <source>
        <dbReference type="EMBL" id="OWZ11891.1"/>
    </source>
</evidence>
<organism evidence="2 3">
    <name type="scientific">Phytophthora megakarya</name>
    <dbReference type="NCBI Taxonomy" id="4795"/>
    <lineage>
        <taxon>Eukaryota</taxon>
        <taxon>Sar</taxon>
        <taxon>Stramenopiles</taxon>
        <taxon>Oomycota</taxon>
        <taxon>Peronosporomycetes</taxon>
        <taxon>Peronosporales</taxon>
        <taxon>Peronosporaceae</taxon>
        <taxon>Phytophthora</taxon>
    </lineage>
</organism>
<sequence length="200" mass="22306">MRTPPSQGTGSCSVKTLRQARTRVSPYPQRVRYPVTLYAQSSSGSPQPREIPECDPDRVPAQELSVRESSGAAQGQGIATPTLHESLPELPQHTLQQFVQPIVKSTISQRETSGEMLEILVATGSTIDEIMSKIWSEFSSRVKAQSMKRDDLKRKKHLVDSTTSQLSWNTWLFTIRGETITLLIYEYGISIAKGPDLKTF</sequence>
<dbReference type="Proteomes" id="UP000198211">
    <property type="component" value="Unassembled WGS sequence"/>
</dbReference>
<proteinExistence type="predicted"/>
<feature type="region of interest" description="Disordered" evidence="1">
    <location>
        <begin position="1"/>
        <end position="57"/>
    </location>
</feature>
<accession>A0A225W2C0</accession>
<name>A0A225W2C0_9STRA</name>
<gene>
    <name evidence="2" type="ORF">PHMEG_00015022</name>
</gene>
<evidence type="ECO:0000256" key="1">
    <source>
        <dbReference type="SAM" id="MobiDB-lite"/>
    </source>
</evidence>
<evidence type="ECO:0000313" key="3">
    <source>
        <dbReference type="Proteomes" id="UP000198211"/>
    </source>
</evidence>